<keyword evidence="9 11" id="KW-0406">Ion transport</keyword>
<keyword evidence="2 11" id="KW-1003">Cell membrane</keyword>
<keyword evidence="8 11" id="KW-1133">Transmembrane helix</keyword>
<evidence type="ECO:0000256" key="3">
    <source>
        <dbReference type="ARBA" id="ARBA00022538"/>
    </source>
</evidence>
<dbReference type="PANTHER" id="PTHR30042">
    <property type="entry name" value="POTASSIUM-TRANSPORTING ATPASE C CHAIN"/>
    <property type="match status" value="1"/>
</dbReference>
<dbReference type="NCBIfam" id="TIGR00681">
    <property type="entry name" value="kdpC"/>
    <property type="match status" value="1"/>
</dbReference>
<evidence type="ECO:0000256" key="9">
    <source>
        <dbReference type="ARBA" id="ARBA00023065"/>
    </source>
</evidence>
<reference evidence="12 13" key="1">
    <citation type="submission" date="2016-03" db="EMBL/GenBank/DDBJ databases">
        <authorList>
            <person name="Ploux O."/>
        </authorList>
    </citation>
    <scope>NUCLEOTIDE SEQUENCE [LARGE SCALE GENOMIC DNA]</scope>
    <source>
        <strain evidence="12 13">R0</strain>
    </source>
</reference>
<evidence type="ECO:0000313" key="12">
    <source>
        <dbReference type="EMBL" id="KYG64026.1"/>
    </source>
</evidence>
<dbReference type="GO" id="GO:0005524">
    <property type="term" value="F:ATP binding"/>
    <property type="evidence" value="ECO:0007669"/>
    <property type="project" value="UniProtKB-UniRule"/>
</dbReference>
<name>A0A150WJY7_BDEBC</name>
<accession>A0A150WJY7</accession>
<dbReference type="OrthoDB" id="9788285at2"/>
<organism evidence="12 13">
    <name type="scientific">Bdellovibrio bacteriovorus</name>
    <dbReference type="NCBI Taxonomy" id="959"/>
    <lineage>
        <taxon>Bacteria</taxon>
        <taxon>Pseudomonadati</taxon>
        <taxon>Bdellovibrionota</taxon>
        <taxon>Bdellovibrionia</taxon>
        <taxon>Bdellovibrionales</taxon>
        <taxon>Pseudobdellovibrionaceae</taxon>
        <taxon>Bdellovibrio</taxon>
    </lineage>
</organism>
<dbReference type="NCBIfam" id="NF001454">
    <property type="entry name" value="PRK00315.1"/>
    <property type="match status" value="1"/>
</dbReference>
<dbReference type="Pfam" id="PF02669">
    <property type="entry name" value="KdpC"/>
    <property type="match status" value="1"/>
</dbReference>
<evidence type="ECO:0000256" key="6">
    <source>
        <dbReference type="ARBA" id="ARBA00022840"/>
    </source>
</evidence>
<keyword evidence="1 11" id="KW-0813">Transport</keyword>
<dbReference type="InterPro" id="IPR003820">
    <property type="entry name" value="KdpC"/>
</dbReference>
<dbReference type="GO" id="GO:0005886">
    <property type="term" value="C:plasma membrane"/>
    <property type="evidence" value="ECO:0007669"/>
    <property type="project" value="UniProtKB-SubCell"/>
</dbReference>
<dbReference type="HAMAP" id="MF_00276">
    <property type="entry name" value="KdpC"/>
    <property type="match status" value="1"/>
</dbReference>
<evidence type="ECO:0000256" key="8">
    <source>
        <dbReference type="ARBA" id="ARBA00022989"/>
    </source>
</evidence>
<keyword evidence="13" id="KW-1185">Reference proteome</keyword>
<comment type="function">
    <text evidence="11">Part of the high-affinity ATP-driven potassium transport (or Kdp) system, which catalyzes the hydrolysis of ATP coupled with the electrogenic transport of potassium into the cytoplasm. This subunit acts as a catalytic chaperone that increases the ATP-binding affinity of the ATP-hydrolyzing subunit KdpB by the formation of a transient KdpB/KdpC/ATP ternary complex.</text>
</comment>
<comment type="subcellular location">
    <subcellularLocation>
        <location evidence="11">Cell membrane</location>
        <topology evidence="11">Single-pass membrane protein</topology>
    </subcellularLocation>
</comment>
<keyword evidence="4 11" id="KW-0812">Transmembrane</keyword>
<evidence type="ECO:0000313" key="13">
    <source>
        <dbReference type="Proteomes" id="UP000075320"/>
    </source>
</evidence>
<comment type="subunit">
    <text evidence="11">The system is composed of three essential subunits: KdpA, KdpB and KdpC.</text>
</comment>
<evidence type="ECO:0000256" key="11">
    <source>
        <dbReference type="HAMAP-Rule" id="MF_00276"/>
    </source>
</evidence>
<comment type="similarity">
    <text evidence="11">Belongs to the KdpC family.</text>
</comment>
<evidence type="ECO:0000256" key="4">
    <source>
        <dbReference type="ARBA" id="ARBA00022692"/>
    </source>
</evidence>
<keyword evidence="6 11" id="KW-0067">ATP-binding</keyword>
<dbReference type="EMBL" id="LUKE01000003">
    <property type="protein sequence ID" value="KYG64026.1"/>
    <property type="molecule type" value="Genomic_DNA"/>
</dbReference>
<protein>
    <recommendedName>
        <fullName evidence="11">Potassium-transporting ATPase KdpC subunit</fullName>
    </recommendedName>
    <alternativeName>
        <fullName evidence="11">ATP phosphohydrolase [potassium-transporting] C chain</fullName>
    </alternativeName>
    <alternativeName>
        <fullName evidence="11">Potassium-binding and translocating subunit C</fullName>
    </alternativeName>
    <alternativeName>
        <fullName evidence="11">Potassium-translocating ATPase C chain</fullName>
    </alternativeName>
</protein>
<sequence>MKTLWIAFRITLAFTLICGVVYPLMVTGFAQVFYKEKAEGQLVVKDGVVVGSLLIAQKFQRPEYFWPRPSAVDYNPLPSGGSNLGPTSKALKEAIASRPKELAFASGSGLDPHISPESAAAQTARIAQARGVDEALVQKLLLEHTNGRQWGLLGEPTVNVLALNLALDKVSGSH</sequence>
<keyword evidence="10 11" id="KW-0472">Membrane</keyword>
<evidence type="ECO:0000256" key="1">
    <source>
        <dbReference type="ARBA" id="ARBA00022448"/>
    </source>
</evidence>
<dbReference type="PANTHER" id="PTHR30042:SF2">
    <property type="entry name" value="POTASSIUM-TRANSPORTING ATPASE KDPC SUBUNIT"/>
    <property type="match status" value="1"/>
</dbReference>
<evidence type="ECO:0000256" key="10">
    <source>
        <dbReference type="ARBA" id="ARBA00023136"/>
    </source>
</evidence>
<evidence type="ECO:0000256" key="5">
    <source>
        <dbReference type="ARBA" id="ARBA00022741"/>
    </source>
</evidence>
<keyword evidence="3 11" id="KW-0633">Potassium transport</keyword>
<keyword evidence="5 11" id="KW-0547">Nucleotide-binding</keyword>
<dbReference type="Proteomes" id="UP000075320">
    <property type="component" value="Unassembled WGS sequence"/>
</dbReference>
<dbReference type="PIRSF" id="PIRSF001296">
    <property type="entry name" value="K_ATPase_KdpC"/>
    <property type="match status" value="1"/>
</dbReference>
<gene>
    <name evidence="11" type="primary">kdpC</name>
    <name evidence="12" type="ORF">AZI86_14560</name>
</gene>
<dbReference type="AlphaFoldDB" id="A0A150WJY7"/>
<proteinExistence type="inferred from homology"/>
<comment type="caution">
    <text evidence="12">The sequence shown here is derived from an EMBL/GenBank/DDBJ whole genome shotgun (WGS) entry which is preliminary data.</text>
</comment>
<dbReference type="GO" id="GO:0008556">
    <property type="term" value="F:P-type potassium transmembrane transporter activity"/>
    <property type="evidence" value="ECO:0007669"/>
    <property type="project" value="InterPro"/>
</dbReference>
<evidence type="ECO:0000256" key="2">
    <source>
        <dbReference type="ARBA" id="ARBA00022475"/>
    </source>
</evidence>
<dbReference type="RefSeq" id="WP_061835992.1">
    <property type="nucleotide sequence ID" value="NZ_LUKE01000003.1"/>
</dbReference>
<keyword evidence="7 11" id="KW-0630">Potassium</keyword>
<evidence type="ECO:0000256" key="7">
    <source>
        <dbReference type="ARBA" id="ARBA00022958"/>
    </source>
</evidence>